<dbReference type="PANTHER" id="PTHR44525:SF1">
    <property type="entry name" value="WD REPEAT-CONTAINING PROTEIN 27"/>
    <property type="match status" value="1"/>
</dbReference>
<dbReference type="SMART" id="SM00320">
    <property type="entry name" value="WD40"/>
    <property type="match status" value="4"/>
</dbReference>
<reference evidence="2 3" key="1">
    <citation type="journal article" date="2023" name="Commun. Biol.">
        <title>Genome analysis of Parmales, the sister group of diatoms, reveals the evolutionary specialization of diatoms from phago-mixotrophs to photoautotrophs.</title>
        <authorList>
            <person name="Ban H."/>
            <person name="Sato S."/>
            <person name="Yoshikawa S."/>
            <person name="Yamada K."/>
            <person name="Nakamura Y."/>
            <person name="Ichinomiya M."/>
            <person name="Sato N."/>
            <person name="Blanc-Mathieu R."/>
            <person name="Endo H."/>
            <person name="Kuwata A."/>
            <person name="Ogata H."/>
        </authorList>
    </citation>
    <scope>NUCLEOTIDE SEQUENCE [LARGE SCALE GENOMIC DNA]</scope>
</reference>
<dbReference type="Gene3D" id="2.130.10.10">
    <property type="entry name" value="YVTN repeat-like/Quinoprotein amine dehydrogenase"/>
    <property type="match status" value="1"/>
</dbReference>
<evidence type="ECO:0008006" key="4">
    <source>
        <dbReference type="Google" id="ProtNLM"/>
    </source>
</evidence>
<evidence type="ECO:0000256" key="1">
    <source>
        <dbReference type="SAM" id="MobiDB-lite"/>
    </source>
</evidence>
<dbReference type="InterPro" id="IPR036322">
    <property type="entry name" value="WD40_repeat_dom_sf"/>
</dbReference>
<name>A0ABQ6MRC1_9STRA</name>
<protein>
    <recommendedName>
        <fullName evidence="4">WD40-repeat-containing domain protein</fullName>
    </recommendedName>
</protein>
<dbReference type="InterPro" id="IPR042411">
    <property type="entry name" value="WDR27"/>
</dbReference>
<accession>A0ABQ6MRC1</accession>
<dbReference type="EMBL" id="BRYB01000470">
    <property type="protein sequence ID" value="GMI30563.1"/>
    <property type="molecule type" value="Genomic_DNA"/>
</dbReference>
<keyword evidence="3" id="KW-1185">Reference proteome</keyword>
<organism evidence="2 3">
    <name type="scientific">Tetraparma gracilis</name>
    <dbReference type="NCBI Taxonomy" id="2962635"/>
    <lineage>
        <taxon>Eukaryota</taxon>
        <taxon>Sar</taxon>
        <taxon>Stramenopiles</taxon>
        <taxon>Ochrophyta</taxon>
        <taxon>Bolidophyceae</taxon>
        <taxon>Parmales</taxon>
        <taxon>Triparmaceae</taxon>
        <taxon>Tetraparma</taxon>
    </lineage>
</organism>
<evidence type="ECO:0000313" key="3">
    <source>
        <dbReference type="Proteomes" id="UP001165060"/>
    </source>
</evidence>
<comment type="caution">
    <text evidence="2">The sequence shown here is derived from an EMBL/GenBank/DDBJ whole genome shotgun (WGS) entry which is preliminary data.</text>
</comment>
<feature type="region of interest" description="Disordered" evidence="1">
    <location>
        <begin position="240"/>
        <end position="268"/>
    </location>
</feature>
<proteinExistence type="predicted"/>
<dbReference type="InterPro" id="IPR015943">
    <property type="entry name" value="WD40/YVTN_repeat-like_dom_sf"/>
</dbReference>
<feature type="region of interest" description="Disordered" evidence="1">
    <location>
        <begin position="285"/>
        <end position="305"/>
    </location>
</feature>
<dbReference type="SUPFAM" id="SSF50978">
    <property type="entry name" value="WD40 repeat-like"/>
    <property type="match status" value="1"/>
</dbReference>
<dbReference type="InterPro" id="IPR001680">
    <property type="entry name" value="WD40_rpt"/>
</dbReference>
<gene>
    <name evidence="2" type="ORF">TeGR_g2124</name>
</gene>
<dbReference type="PANTHER" id="PTHR44525">
    <property type="entry name" value="WD REPEAT-CONTAINING PROTEIN 27"/>
    <property type="match status" value="1"/>
</dbReference>
<feature type="region of interest" description="Disordered" evidence="1">
    <location>
        <begin position="703"/>
        <end position="738"/>
    </location>
</feature>
<sequence length="738" mass="76755">MSCLVSTTASGTRLEYSPVDDLLTLTVCPGPVFILNDLGLSPWGTLSSPSFPAASLSAASFLEPEPDLLLLLLATNDGRALEIFDVKTRSPVTAPHSLPPTAEPASLLCCLPQSASSSLVAAASPDGSVLLFKLAIRLPQLHLSTLHEGKLGSGMLPLGIGFFGSGGRAMLCVALGSQVSAILDCQSLSFSYSTCPFAQTPPEQITFGRADVCFPCVYKASAFLNATQFERLELPARAPPRAAPRAAAQNSKSLIATSPPPQKSPLSYTPAAAATTVAAAATKSTSTMKTAPQQTLRATKSSGYGTTQPQMKLGVAPSAAAKQHKQQILKRKRQMQALLQTRSESVYPTNCGLLTAAQPQHTYCAGGGGDATPVPIAHLAYHPLATHLCIVKTDSSVEVKALPFSGSSKKTPVYIAPPANASAHPSTPHFSSNLLAYHNCVYDITKAPKSSSTSLPPVLNLGDAASHAAFYYSDKFLLSVADKNVLKLHPWGGGGGGGGGGGSCRPIASYEHSKAHQISAVACINTHPSHLVFTATTDRTLRVIDVSTGGDYWSVPNAAGSRKCHALALPSVAASSALPPETYNLIAAASVDGGGLVSLWDIRAASPAALFKGHVNRIANCNVAFSPCMRYISVGSEDAQGAATYDLRMGGGKGACCRTKENRGVKDGAVVDVQYNPIFPQLATASLGGIVKFYSEAKEKDVVGGNGRGGGGERELPMDTGMDTGMDRELGMEQTGFD</sequence>
<dbReference type="Proteomes" id="UP001165060">
    <property type="component" value="Unassembled WGS sequence"/>
</dbReference>
<evidence type="ECO:0000313" key="2">
    <source>
        <dbReference type="EMBL" id="GMI30563.1"/>
    </source>
</evidence>
<feature type="compositionally biased region" description="Polar residues" evidence="1">
    <location>
        <begin position="293"/>
        <end position="305"/>
    </location>
</feature>